<keyword evidence="4" id="KW-1185">Reference proteome</keyword>
<dbReference type="CDD" id="cd13602">
    <property type="entry name" value="PBP2_TRAP_BpDctp6_7"/>
    <property type="match status" value="1"/>
</dbReference>
<dbReference type="NCBIfam" id="NF037995">
    <property type="entry name" value="TRAP_S1"/>
    <property type="match status" value="1"/>
</dbReference>
<evidence type="ECO:0000256" key="2">
    <source>
        <dbReference type="SAM" id="Phobius"/>
    </source>
</evidence>
<dbReference type="RefSeq" id="WP_353303457.1">
    <property type="nucleotide sequence ID" value="NZ_BAABWN010000008.1"/>
</dbReference>
<dbReference type="PANTHER" id="PTHR33376">
    <property type="match status" value="1"/>
</dbReference>
<keyword evidence="2" id="KW-1133">Transmembrane helix</keyword>
<dbReference type="PANTHER" id="PTHR33376:SF4">
    <property type="entry name" value="SIALIC ACID-BINDING PERIPLASMIC PROTEIN SIAP"/>
    <property type="match status" value="1"/>
</dbReference>
<organism evidence="3 4">
    <name type="scientific">Sessilibacter corallicola</name>
    <dbReference type="NCBI Taxonomy" id="2904075"/>
    <lineage>
        <taxon>Bacteria</taxon>
        <taxon>Pseudomonadati</taxon>
        <taxon>Pseudomonadota</taxon>
        <taxon>Gammaproteobacteria</taxon>
        <taxon>Cellvibrionales</taxon>
        <taxon>Cellvibrionaceae</taxon>
        <taxon>Sessilibacter</taxon>
    </lineage>
</organism>
<evidence type="ECO:0000256" key="1">
    <source>
        <dbReference type="ARBA" id="ARBA00022729"/>
    </source>
</evidence>
<evidence type="ECO:0000313" key="3">
    <source>
        <dbReference type="EMBL" id="GAA6168706.1"/>
    </source>
</evidence>
<dbReference type="Proteomes" id="UP001465153">
    <property type="component" value="Unassembled WGS sequence"/>
</dbReference>
<reference evidence="3 4" key="1">
    <citation type="submission" date="2024-04" db="EMBL/GenBank/DDBJ databases">
        <title>Draft genome sequence of Sessilibacter corallicola NBRC 116591.</title>
        <authorList>
            <person name="Miyakawa T."/>
            <person name="Kusuya Y."/>
            <person name="Miura T."/>
        </authorList>
    </citation>
    <scope>NUCLEOTIDE SEQUENCE [LARGE SCALE GENOMIC DNA]</scope>
    <source>
        <strain evidence="3 4">KU-00831-HH</strain>
    </source>
</reference>
<name>A0ABQ0AAS3_9GAMM</name>
<accession>A0ABQ0AAS3</accession>
<protein>
    <submittedName>
        <fullName evidence="3">TRAP transporter substrate-binding protein</fullName>
    </submittedName>
</protein>
<proteinExistence type="predicted"/>
<dbReference type="Pfam" id="PF03480">
    <property type="entry name" value="DctP"/>
    <property type="match status" value="1"/>
</dbReference>
<sequence length="353" mass="39627">MSDSKLPSNNNSESGWLAMMILLALFLLVVCFTALSRITRSSDPTIHWDMPVAYSESNFQTQNAKEFATEIYQCTGGGLDISVHGGGSLYKGGEIKRAVQVGLVPIGERLLSSHFNENLLFGFDSLPFITANFEESNQLWRVAKRVLEKDMNKEQLTLLYSVPWPPSGLYFKQPIENIEQLKNIKFRSYNAATARFAELSGMIPVQIEAAELSQALALGVVDSFMASGSTGYDRKVWEHLSHFYDVKAWLPRNYVFVNKTDFSQLPSGYQQCVLTASENAELRGTKKSKQLTDWYLQQLEINGMQVVQAGPQLDASLAEIGKLMVEEWLQLSGEKGVQIINRYESKKHTSEVD</sequence>
<keyword evidence="1" id="KW-0732">Signal</keyword>
<dbReference type="EMBL" id="BAABWN010000008">
    <property type="protein sequence ID" value="GAA6168706.1"/>
    <property type="molecule type" value="Genomic_DNA"/>
</dbReference>
<comment type="caution">
    <text evidence="3">The sequence shown here is derived from an EMBL/GenBank/DDBJ whole genome shotgun (WGS) entry which is preliminary data.</text>
</comment>
<evidence type="ECO:0000313" key="4">
    <source>
        <dbReference type="Proteomes" id="UP001465153"/>
    </source>
</evidence>
<dbReference type="InterPro" id="IPR018389">
    <property type="entry name" value="DctP_fam"/>
</dbReference>
<keyword evidence="2" id="KW-0812">Transmembrane</keyword>
<keyword evidence="2" id="KW-0472">Membrane</keyword>
<dbReference type="Gene3D" id="3.40.190.170">
    <property type="entry name" value="Bacterial extracellular solute-binding protein, family 7"/>
    <property type="match status" value="1"/>
</dbReference>
<dbReference type="InterPro" id="IPR038404">
    <property type="entry name" value="TRAP_DctP_sf"/>
</dbReference>
<feature type="transmembrane region" description="Helical" evidence="2">
    <location>
        <begin position="15"/>
        <end position="35"/>
    </location>
</feature>
<gene>
    <name evidence="3" type="ORF">NBRC116591_25170</name>
</gene>